<reference evidence="3" key="1">
    <citation type="journal article" date="2011" name="Nat. Commun.">
        <title>Effector diversification within compartments of the Leptosphaeria maculans genome affected by Repeat-Induced Point mutations.</title>
        <authorList>
            <person name="Rouxel T."/>
            <person name="Grandaubert J."/>
            <person name="Hane J.K."/>
            <person name="Hoede C."/>
            <person name="van de Wouw A.P."/>
            <person name="Couloux A."/>
            <person name="Dominguez V."/>
            <person name="Anthouard V."/>
            <person name="Bally P."/>
            <person name="Bourras S."/>
            <person name="Cozijnsen A.J."/>
            <person name="Ciuffetti L.M."/>
            <person name="Degrave A."/>
            <person name="Dilmaghani A."/>
            <person name="Duret L."/>
            <person name="Fudal I."/>
            <person name="Goodwin S.B."/>
            <person name="Gout L."/>
            <person name="Glaser N."/>
            <person name="Linglin J."/>
            <person name="Kema G.H.J."/>
            <person name="Lapalu N."/>
            <person name="Lawrence C.B."/>
            <person name="May K."/>
            <person name="Meyer M."/>
            <person name="Ollivier B."/>
            <person name="Poulain J."/>
            <person name="Schoch C.L."/>
            <person name="Simon A."/>
            <person name="Spatafora J.W."/>
            <person name="Stachowiak A."/>
            <person name="Turgeon B.G."/>
            <person name="Tyler B.M."/>
            <person name="Vincent D."/>
            <person name="Weissenbach J."/>
            <person name="Amselem J."/>
            <person name="Quesneville H."/>
            <person name="Oliver R.P."/>
            <person name="Wincker P."/>
            <person name="Balesdent M.-H."/>
            <person name="Howlett B.J."/>
        </authorList>
    </citation>
    <scope>NUCLEOTIDE SEQUENCE [LARGE SCALE GENOMIC DNA]</scope>
    <source>
        <strain evidence="3">JN3 / isolate v23.1.3 / race Av1-4-5-6-7-8</strain>
    </source>
</reference>
<dbReference type="OrthoDB" id="3791997at2759"/>
<dbReference type="VEuPathDB" id="FungiDB:LEMA_P107130.1"/>
<dbReference type="Proteomes" id="UP000002668">
    <property type="component" value="Genome"/>
</dbReference>
<dbReference type="EMBL" id="FP929129">
    <property type="protein sequence ID" value="CBX96448.1"/>
    <property type="molecule type" value="Genomic_DNA"/>
</dbReference>
<keyword evidence="1" id="KW-0732">Signal</keyword>
<sequence>MVMLLLLLLLLLLDVQRWHCCQRGHTPNGGTATEITTYLKQICTCQLPGRRIPYDRVGHGGVHAYHTPAPVPDHCLNTPDANSQPFFCHQLGVQVSVPSQWRPPSPKTTLPLTYSSSSTEHTWEREAMFALPTSNPPACSSLSSLADFRALVSSIRKFVYWYTVPGQYGWAQYSRTRAQGTASTIRQNYRYTIHRYWPLDPPVGGTIYTEGRDRYTCTAPHVLLTTIMTRRDADGMRHSCSLCPATPRLPDRKWQYRSMTRNPRGVADEMQPKRRGGILVSSRLNDRQRSNAGARMLWLVQTKLGHVRGGLRLVAKFSLPLYPTVPIPSSLPDQQIIQIIPWAEILSC</sequence>
<accession>E4ZZ13</accession>
<dbReference type="AlphaFoldDB" id="E4ZZ13"/>
<evidence type="ECO:0000313" key="3">
    <source>
        <dbReference type="Proteomes" id="UP000002668"/>
    </source>
</evidence>
<evidence type="ECO:0000313" key="2">
    <source>
        <dbReference type="EMBL" id="CBX96448.1"/>
    </source>
</evidence>
<evidence type="ECO:0000256" key="1">
    <source>
        <dbReference type="SAM" id="SignalP"/>
    </source>
</evidence>
<gene>
    <name evidence="2" type="ORF">LEMA_P107130.1</name>
</gene>
<dbReference type="eggNOG" id="ENOG502T65D">
    <property type="taxonomic scope" value="Eukaryota"/>
</dbReference>
<protein>
    <recommendedName>
        <fullName evidence="4">Ig-like domain-containing protein</fullName>
    </recommendedName>
</protein>
<keyword evidence="3" id="KW-1185">Reference proteome</keyword>
<dbReference type="HOGENOM" id="CLU_797102_0_0_1"/>
<organism evidence="3">
    <name type="scientific">Leptosphaeria maculans (strain JN3 / isolate v23.1.3 / race Av1-4-5-6-7-8)</name>
    <name type="common">Blackleg fungus</name>
    <name type="synonym">Phoma lingam</name>
    <dbReference type="NCBI Taxonomy" id="985895"/>
    <lineage>
        <taxon>Eukaryota</taxon>
        <taxon>Fungi</taxon>
        <taxon>Dikarya</taxon>
        <taxon>Ascomycota</taxon>
        <taxon>Pezizomycotina</taxon>
        <taxon>Dothideomycetes</taxon>
        <taxon>Pleosporomycetidae</taxon>
        <taxon>Pleosporales</taxon>
        <taxon>Pleosporineae</taxon>
        <taxon>Leptosphaeriaceae</taxon>
        <taxon>Plenodomus</taxon>
        <taxon>Plenodomus lingam/Leptosphaeria maculans species complex</taxon>
    </lineage>
</organism>
<dbReference type="InParanoid" id="E4ZZ13"/>
<proteinExistence type="predicted"/>
<feature type="chain" id="PRO_5003194678" description="Ig-like domain-containing protein" evidence="1">
    <location>
        <begin position="21"/>
        <end position="348"/>
    </location>
</feature>
<feature type="signal peptide" evidence="1">
    <location>
        <begin position="1"/>
        <end position="20"/>
    </location>
</feature>
<name>E4ZZ13_LEPMJ</name>
<evidence type="ECO:0008006" key="4">
    <source>
        <dbReference type="Google" id="ProtNLM"/>
    </source>
</evidence>